<dbReference type="Pfam" id="PF00501">
    <property type="entry name" value="AMP-binding"/>
    <property type="match status" value="2"/>
</dbReference>
<dbReference type="EMBL" id="GGYP01007541">
    <property type="protein sequence ID" value="MDE52312.1"/>
    <property type="molecule type" value="Transcribed_RNA"/>
</dbReference>
<dbReference type="FunFam" id="3.30.300.30:FF:000001">
    <property type="entry name" value="DIP2 disco-interacting protein 2 homolog C"/>
    <property type="match status" value="1"/>
</dbReference>
<dbReference type="Gene3D" id="3.40.50.12780">
    <property type="entry name" value="N-terminal domain of ligase-like"/>
    <property type="match status" value="2"/>
</dbReference>
<accession>A0A6G1SQQ3</accession>
<sequence>MSPITGEPLVVPSGLPKTLEEALNRYGTAMFKAPAITVLNTTGKGETTISYGKLLSRARKIAYSLLNKIGHKGAVRLKTGDRIALIYPNDDAISFTCAFYGCLMAGIVAVPIEVPTNRHDAATQQIGFLLGTCNISYAIISDSCKHICRSSPDEQQTLKGWPELTWITSDNFSKPPKDWNPPPRVSEDAPAYIEYTIDSHDGSMKGVTVSRRAMISHCKALSNACKYTEGETMICVLDFKREAGLWHSVQTSILNGMHVIFVPYALMKQNPASWMLTVTKTKATVVICKSRDLHWGLLSTRNHKEVNLSSLRIILVADGANPWSLSSCDQFASVFLNRGLRQDAICPCAISAEALTVSIRRPGHSGNVPTGRGILSMTALSHGVIRVDQESTVASLSLQDCGLILPNSCAAVAKVEDTSKLCKTDEVGEILISSTAVAHCYWGLQGMTDSVFRERLTQDGGAVYENQTFVRTGLLGFIGPGSLVFICGTRDGLMQVSGRRHNTDDLIATILSVEPMKFVYRGRIAVFSIKVLRDERICVFAEQRPECTEEDAFPWMSKVLQAVDCIHHVGIYCLALVNPNQLPKTPLGGIHLSEVRRKFLEGSMRPTNVLMCPQSTVNNLPKERQLTHADVGPASIMVGNIVQGVNLAAAQGTPLGPDTQEDSPHYISEILKWRSLTSPDHILYTLLNAKNSEPTTLTCSQLHKRAERIGAHLLEKGRVNTGDHVALIYPPGLDLICAFYGCLYVGAVPVTIRPPHPHNLHSTLPTAKMVVDVSKSVIILTTGQVSKLLRSKEASLLTDLRTWVPLVETDELPKRKLSKIHRFPTPEMVAYIDFSVSTTGMLAGVKIPHGAVTSLGRSMKLACELYPSRHLALAIDPYCGLGFFLWCISGVHSGHHTMLVPPAEVELNPTLWLTAISSNKVRDTFCSYSVMELCTKGLALSIPVLKQKGVNLNCVRTCVVVAEERPRINLIQSFTKLFSGLGLSPRSVTTSFGCRSNIAICLQGSTSPDIKRVYVDMRALRHDRVTLVEKGAPHSLCLMQSGKLLPGTRVVIANPETKGHCGDSNLGEIWVQSPHNSIGYFSTIGNDPSLNEQFNQKLVTADPVSASYTYARTGFLGFLRQSDGNSSVGGNGFENQVSHDVFIVGSLDETIMLRGLRYHPIDIENSVMRCNKRCAEASVFSWSNHLVVVVELDGEDSEALDLVPLVTNIVLEEHHVIVGVVVIVDLRVIPINSRGEKQRMRLRDLFLSGQLDPIYVAYNI</sequence>
<feature type="domain" description="AMP-binding enzyme C-terminal" evidence="3">
    <location>
        <begin position="1149"/>
        <end position="1252"/>
    </location>
</feature>
<organism evidence="4">
    <name type="scientific">Aceria tosichella</name>
    <name type="common">wheat curl mite</name>
    <dbReference type="NCBI Taxonomy" id="561515"/>
    <lineage>
        <taxon>Eukaryota</taxon>
        <taxon>Metazoa</taxon>
        <taxon>Ecdysozoa</taxon>
        <taxon>Arthropoda</taxon>
        <taxon>Chelicerata</taxon>
        <taxon>Arachnida</taxon>
        <taxon>Acari</taxon>
        <taxon>Acariformes</taxon>
        <taxon>Trombidiformes</taxon>
        <taxon>Prostigmata</taxon>
        <taxon>Eupodina</taxon>
        <taxon>Eriophyoidea</taxon>
        <taxon>Eriophyidae</taxon>
        <taxon>Eriophyinae</taxon>
        <taxon>Aceriini</taxon>
        <taxon>Aceria</taxon>
    </lineage>
</organism>
<dbReference type="Gene3D" id="3.30.300.30">
    <property type="match status" value="2"/>
</dbReference>
<feature type="domain" description="AMP-dependent synthetase/ligase" evidence="2">
    <location>
        <begin position="680"/>
        <end position="1081"/>
    </location>
</feature>
<dbReference type="InterPro" id="IPR042099">
    <property type="entry name" value="ANL_N_sf"/>
</dbReference>
<dbReference type="InterPro" id="IPR037337">
    <property type="entry name" value="Dip2-like_dom"/>
</dbReference>
<feature type="domain" description="AMP-dependent synthetase/ligase" evidence="2">
    <location>
        <begin position="41"/>
        <end position="442"/>
    </location>
</feature>
<comment type="similarity">
    <text evidence="1">Belongs to the DIP2 family.</text>
</comment>
<evidence type="ECO:0000259" key="2">
    <source>
        <dbReference type="Pfam" id="PF00501"/>
    </source>
</evidence>
<evidence type="ECO:0000259" key="3">
    <source>
        <dbReference type="Pfam" id="PF23024"/>
    </source>
</evidence>
<reference evidence="4" key="1">
    <citation type="submission" date="2018-10" db="EMBL/GenBank/DDBJ databases">
        <title>Transcriptome assembly of Aceria tosichella (Wheat curl mite) Type 2.</title>
        <authorList>
            <person name="Scully E.D."/>
            <person name="Geib S.M."/>
            <person name="Palmer N.A."/>
            <person name="Gupta A.K."/>
            <person name="Sarath G."/>
            <person name="Tatineni S."/>
        </authorList>
    </citation>
    <scope>NUCLEOTIDE SEQUENCE</scope>
    <source>
        <strain evidence="4">LincolnNE</strain>
    </source>
</reference>
<protein>
    <submittedName>
        <fullName evidence="4">Disco-interacting protein 2</fullName>
    </submittedName>
</protein>
<name>A0A6G1SQQ3_9ACAR</name>
<dbReference type="InterPro" id="IPR000873">
    <property type="entry name" value="AMP-dep_synth/lig_dom"/>
</dbReference>
<dbReference type="PANTHER" id="PTHR22754:SF32">
    <property type="entry name" value="DISCO-INTERACTING PROTEIN 2"/>
    <property type="match status" value="1"/>
</dbReference>
<evidence type="ECO:0000313" key="4">
    <source>
        <dbReference type="EMBL" id="MDE52312.1"/>
    </source>
</evidence>
<dbReference type="PANTHER" id="PTHR22754">
    <property type="entry name" value="DISCO-INTERACTING PROTEIN 2 DIP2 -RELATED"/>
    <property type="match status" value="1"/>
</dbReference>
<dbReference type="InterPro" id="IPR045851">
    <property type="entry name" value="AMP-bd_C_sf"/>
</dbReference>
<dbReference type="InterPro" id="IPR025110">
    <property type="entry name" value="AMP-bd_C"/>
</dbReference>
<dbReference type="Pfam" id="PF23024">
    <property type="entry name" value="AMP-dom_DIP2-like"/>
    <property type="match status" value="1"/>
</dbReference>
<dbReference type="AlphaFoldDB" id="A0A6G1SQQ3"/>
<proteinExistence type="inferred from homology"/>
<dbReference type="CDD" id="cd05905">
    <property type="entry name" value="Dip2"/>
    <property type="match status" value="1"/>
</dbReference>
<dbReference type="SUPFAM" id="SSF56801">
    <property type="entry name" value="Acetyl-CoA synthetase-like"/>
    <property type="match status" value="2"/>
</dbReference>
<evidence type="ECO:0000256" key="1">
    <source>
        <dbReference type="ARBA" id="ARBA00007735"/>
    </source>
</evidence>
<gene>
    <name evidence="4" type="primary">DIP2</name>
    <name evidence="4" type="ORF">g.17914</name>
</gene>